<evidence type="ECO:0000256" key="1">
    <source>
        <dbReference type="ARBA" id="ARBA00001947"/>
    </source>
</evidence>
<dbReference type="PANTHER" id="PTHR39453:SF1">
    <property type="entry name" value="PHOSPHATE PROPANOYLTRANSFERASE"/>
    <property type="match status" value="1"/>
</dbReference>
<dbReference type="InterPro" id="IPR008300">
    <property type="entry name" value="PTAC"/>
</dbReference>
<dbReference type="GO" id="GO:0016747">
    <property type="term" value="F:acyltransferase activity, transferring groups other than amino-acyl groups"/>
    <property type="evidence" value="ECO:0007669"/>
    <property type="project" value="InterPro"/>
</dbReference>
<evidence type="ECO:0000256" key="8">
    <source>
        <dbReference type="ARBA" id="ARBA00023315"/>
    </source>
</evidence>
<keyword evidence="8 10" id="KW-0012">Acyltransferase</keyword>
<dbReference type="GO" id="GO:0046872">
    <property type="term" value="F:metal ion binding"/>
    <property type="evidence" value="ECO:0007669"/>
    <property type="project" value="UniProtKB-KW"/>
</dbReference>
<sequence>MDKHDLKKEIAKLVMQELKTSGLLINEYNKVPVSVSARHLHLCREDLEALFGKGYELTVEKEISQPGQYAAKEKVTLITDKGKIENIRVLGPLRNKTQIELTKSEARTLGLNLEVRNSGDLANTSGVTIKGPKGSIELREGVIIADRHIHMTPEDAENYGVKNGQKVSVVVNGKKGGVLSNVTIRVNPRYKLDFHIDTDDANAFLIQNGDLLELVK</sequence>
<gene>
    <name evidence="11" type="ORF">SAMN02745120_1713</name>
</gene>
<name>A0A1T5BM32_9FIRM</name>
<keyword evidence="12" id="KW-1185">Reference proteome</keyword>
<accession>A0A1T5BM32</accession>
<evidence type="ECO:0000256" key="6">
    <source>
        <dbReference type="ARBA" id="ARBA00022723"/>
    </source>
</evidence>
<evidence type="ECO:0000256" key="7">
    <source>
        <dbReference type="ARBA" id="ARBA00022833"/>
    </source>
</evidence>
<dbReference type="EMBL" id="FUYN01000003">
    <property type="protein sequence ID" value="SKB48157.1"/>
    <property type="molecule type" value="Genomic_DNA"/>
</dbReference>
<dbReference type="NCBIfam" id="NF011652">
    <property type="entry name" value="PRK15070.1"/>
    <property type="match status" value="1"/>
</dbReference>
<comment type="pathway">
    <text evidence="10">Polyol metabolism; 1,2-propanediol degradation.</text>
</comment>
<dbReference type="PANTHER" id="PTHR39453">
    <property type="entry name" value="PHOSPHATE PROPANOYLTRANSFERASE"/>
    <property type="match status" value="1"/>
</dbReference>
<dbReference type="PIRSF" id="PIRSF010130">
    <property type="entry name" value="PduL"/>
    <property type="match status" value="1"/>
</dbReference>
<reference evidence="12" key="1">
    <citation type="submission" date="2017-02" db="EMBL/GenBank/DDBJ databases">
        <authorList>
            <person name="Varghese N."/>
            <person name="Submissions S."/>
        </authorList>
    </citation>
    <scope>NUCLEOTIDE SEQUENCE [LARGE SCALE GENOMIC DNA]</scope>
    <source>
        <strain evidence="12">ATCC 35199</strain>
    </source>
</reference>
<comment type="cofactor">
    <cofactor evidence="1">
        <name>Zn(2+)</name>
        <dbReference type="ChEBI" id="CHEBI:29105"/>
    </cofactor>
</comment>
<comment type="function">
    <text evidence="10">Involved in 1,2-propanediol (1,2-PD) degradation by catalyzing the conversion of propanoyl-CoA to propanoyl-phosphate.</text>
</comment>
<organism evidence="11 12">
    <name type="scientific">Acetoanaerobium noterae</name>
    <dbReference type="NCBI Taxonomy" id="745369"/>
    <lineage>
        <taxon>Bacteria</taxon>
        <taxon>Bacillati</taxon>
        <taxon>Bacillota</taxon>
        <taxon>Clostridia</taxon>
        <taxon>Peptostreptococcales</taxon>
        <taxon>Filifactoraceae</taxon>
        <taxon>Acetoanaerobium</taxon>
    </lineage>
</organism>
<evidence type="ECO:0000256" key="3">
    <source>
        <dbReference type="ARBA" id="ARBA00012206"/>
    </source>
</evidence>
<dbReference type="UniPathway" id="UPA00621"/>
<evidence type="ECO:0000313" key="11">
    <source>
        <dbReference type="EMBL" id="SKB48157.1"/>
    </source>
</evidence>
<dbReference type="OrthoDB" id="9784365at2"/>
<dbReference type="RefSeq" id="WP_079589556.1">
    <property type="nucleotide sequence ID" value="NZ_CP154629.1"/>
</dbReference>
<dbReference type="Pfam" id="PF06130">
    <property type="entry name" value="PTAC"/>
    <property type="match status" value="1"/>
</dbReference>
<dbReference type="Proteomes" id="UP000243406">
    <property type="component" value="Unassembled WGS sequence"/>
</dbReference>
<proteinExistence type="inferred from homology"/>
<dbReference type="EC" id="2.3.1.222" evidence="3 10"/>
<evidence type="ECO:0000313" key="12">
    <source>
        <dbReference type="Proteomes" id="UP000243406"/>
    </source>
</evidence>
<dbReference type="GO" id="GO:0051144">
    <property type="term" value="P:1,2-propanediol catabolic process"/>
    <property type="evidence" value="ECO:0007669"/>
    <property type="project" value="UniProtKB-UniPathway"/>
</dbReference>
<evidence type="ECO:0000256" key="5">
    <source>
        <dbReference type="ARBA" id="ARBA00022679"/>
    </source>
</evidence>
<dbReference type="AlphaFoldDB" id="A0A1T5BM32"/>
<evidence type="ECO:0000256" key="9">
    <source>
        <dbReference type="ARBA" id="ARBA00047589"/>
    </source>
</evidence>
<comment type="catalytic activity">
    <reaction evidence="9 10">
        <text>propanoyl-CoA + phosphate = propanoyl phosphate + CoA</text>
        <dbReference type="Rhea" id="RHEA:28046"/>
        <dbReference type="ChEBI" id="CHEBI:43474"/>
        <dbReference type="ChEBI" id="CHEBI:57287"/>
        <dbReference type="ChEBI" id="CHEBI:57392"/>
        <dbReference type="ChEBI" id="CHEBI:58933"/>
        <dbReference type="EC" id="2.3.1.222"/>
    </reaction>
</comment>
<comment type="similarity">
    <text evidence="2 10">Belongs to the PduL family.</text>
</comment>
<protein>
    <recommendedName>
        <fullName evidence="4 10">Phosphate propanoyltransferase</fullName>
        <ecNumber evidence="3 10">2.3.1.222</ecNumber>
    </recommendedName>
</protein>
<evidence type="ECO:0000256" key="2">
    <source>
        <dbReference type="ARBA" id="ARBA00007342"/>
    </source>
</evidence>
<evidence type="ECO:0000256" key="4">
    <source>
        <dbReference type="ARBA" id="ARBA00020837"/>
    </source>
</evidence>
<keyword evidence="6" id="KW-0479">Metal-binding</keyword>
<evidence type="ECO:0000256" key="10">
    <source>
        <dbReference type="PIRNR" id="PIRNR010130"/>
    </source>
</evidence>
<keyword evidence="7" id="KW-0862">Zinc</keyword>
<keyword evidence="5 10" id="KW-0808">Transferase</keyword>